<dbReference type="GO" id="GO:0061630">
    <property type="term" value="F:ubiquitin protein ligase activity"/>
    <property type="evidence" value="ECO:0007669"/>
    <property type="project" value="TreeGrafter"/>
</dbReference>
<dbReference type="EMBL" id="HBUF01294093">
    <property type="protein sequence ID" value="CAG6689809.1"/>
    <property type="molecule type" value="Transcribed_RNA"/>
</dbReference>
<dbReference type="PANTHER" id="PTHR25462:SF304">
    <property type="entry name" value="BONUS, ISOFORM C"/>
    <property type="match status" value="1"/>
</dbReference>
<dbReference type="AlphaFoldDB" id="A0A8D8XCC7"/>
<organism evidence="2">
    <name type="scientific">Cacopsylla melanoneura</name>
    <dbReference type="NCBI Taxonomy" id="428564"/>
    <lineage>
        <taxon>Eukaryota</taxon>
        <taxon>Metazoa</taxon>
        <taxon>Ecdysozoa</taxon>
        <taxon>Arthropoda</taxon>
        <taxon>Hexapoda</taxon>
        <taxon>Insecta</taxon>
        <taxon>Pterygota</taxon>
        <taxon>Neoptera</taxon>
        <taxon>Paraneoptera</taxon>
        <taxon>Hemiptera</taxon>
        <taxon>Sternorrhyncha</taxon>
        <taxon>Psylloidea</taxon>
        <taxon>Psyllidae</taxon>
        <taxon>Psyllinae</taxon>
        <taxon>Cacopsylla</taxon>
    </lineage>
</organism>
<feature type="domain" description="B-box C-terminal" evidence="1">
    <location>
        <begin position="5"/>
        <end position="137"/>
    </location>
</feature>
<reference evidence="2" key="1">
    <citation type="submission" date="2021-05" db="EMBL/GenBank/DDBJ databases">
        <authorList>
            <person name="Alioto T."/>
            <person name="Alioto T."/>
            <person name="Gomez Garrido J."/>
        </authorList>
    </citation>
    <scope>NUCLEOTIDE SEQUENCE</scope>
</reference>
<proteinExistence type="predicted"/>
<protein>
    <submittedName>
        <fullName evidence="2">E3 ubiquitin-protein ligase TRIM33</fullName>
    </submittedName>
</protein>
<evidence type="ECO:0000313" key="2">
    <source>
        <dbReference type="EMBL" id="CAG6689809.1"/>
    </source>
</evidence>
<evidence type="ECO:0000259" key="1">
    <source>
        <dbReference type="SMART" id="SM00502"/>
    </source>
</evidence>
<sequence length="140" mass="16132">MAVETRQLIKGLLSEVSYKRVLLKSAMKVIDDRQNLICEKKKKVTQEITEMVKLLTNAINLRGKQLAYKLNEVCEAKQKTLNEKKVTLEQLSRLTDHCIEFVNNGLTTGSDMTHCIEFVNYGIRNFRTYQITQLSIFTGM</sequence>
<dbReference type="InterPro" id="IPR047153">
    <property type="entry name" value="TRIM45/56/19-like"/>
</dbReference>
<dbReference type="InterPro" id="IPR003649">
    <property type="entry name" value="Bbox_C"/>
</dbReference>
<dbReference type="PANTHER" id="PTHR25462">
    <property type="entry name" value="BONUS, ISOFORM C-RELATED"/>
    <property type="match status" value="1"/>
</dbReference>
<accession>A0A8D8XCC7</accession>
<name>A0A8D8XCC7_9HEMI</name>
<dbReference type="SMART" id="SM00502">
    <property type="entry name" value="BBC"/>
    <property type="match status" value="1"/>
</dbReference>